<evidence type="ECO:0000313" key="1">
    <source>
        <dbReference type="EMBL" id="PIR42000.1"/>
    </source>
</evidence>
<proteinExistence type="predicted"/>
<dbReference type="Proteomes" id="UP000230208">
    <property type="component" value="Unassembled WGS sequence"/>
</dbReference>
<reference evidence="1 2" key="1">
    <citation type="submission" date="2017-09" db="EMBL/GenBank/DDBJ databases">
        <title>Depth-based differentiation of microbial function through sediment-hosted aquifers and enrichment of novel symbionts in the deep terrestrial subsurface.</title>
        <authorList>
            <person name="Probst A.J."/>
            <person name="Ladd B."/>
            <person name="Jarett J.K."/>
            <person name="Geller-Mcgrath D.E."/>
            <person name="Sieber C.M."/>
            <person name="Emerson J.B."/>
            <person name="Anantharaman K."/>
            <person name="Thomas B.C."/>
            <person name="Malmstrom R."/>
            <person name="Stieglmeier M."/>
            <person name="Klingl A."/>
            <person name="Woyke T."/>
            <person name="Ryan C.M."/>
            <person name="Banfield J.F."/>
        </authorList>
    </citation>
    <scope>NUCLEOTIDE SEQUENCE [LARGE SCALE GENOMIC DNA]</scope>
    <source>
        <strain evidence="1">CG10_big_fil_rev_8_21_14_0_10_37_15</strain>
    </source>
</reference>
<sequence length="60" mass="7075">MVKIAIQEDKKLYQCEACGFHYVEKEQAEKCEVWCKEHNSCNIEITAQAEENKELEQPEK</sequence>
<evidence type="ECO:0000313" key="2">
    <source>
        <dbReference type="Proteomes" id="UP000230208"/>
    </source>
</evidence>
<dbReference type="EMBL" id="PCXP01000009">
    <property type="protein sequence ID" value="PIR42000.1"/>
    <property type="molecule type" value="Genomic_DNA"/>
</dbReference>
<organism evidence="1 2">
    <name type="scientific">Candidatus Yanofskybacteria bacterium CG10_big_fil_rev_8_21_14_0_10_37_15</name>
    <dbReference type="NCBI Taxonomy" id="1975097"/>
    <lineage>
        <taxon>Bacteria</taxon>
        <taxon>Candidatus Yanofskyibacteriota</taxon>
    </lineage>
</organism>
<dbReference type="AlphaFoldDB" id="A0A2H0R694"/>
<comment type="caution">
    <text evidence="1">The sequence shown here is derived from an EMBL/GenBank/DDBJ whole genome shotgun (WGS) entry which is preliminary data.</text>
</comment>
<name>A0A2H0R694_9BACT</name>
<protein>
    <submittedName>
        <fullName evidence="1">Uncharacterized protein</fullName>
    </submittedName>
</protein>
<gene>
    <name evidence="1" type="ORF">COV30_00590</name>
</gene>
<accession>A0A2H0R694</accession>